<evidence type="ECO:0000313" key="1">
    <source>
        <dbReference type="EMBL" id="TCT25905.1"/>
    </source>
</evidence>
<comment type="caution">
    <text evidence="1">The sequence shown here is derived from an EMBL/GenBank/DDBJ whole genome shotgun (WGS) entry which is preliminary data.</text>
</comment>
<dbReference type="Proteomes" id="UP000295414">
    <property type="component" value="Unassembled WGS sequence"/>
</dbReference>
<keyword evidence="2" id="KW-1185">Reference proteome</keyword>
<accession>A0A4R3N9K8</accession>
<evidence type="ECO:0000313" key="2">
    <source>
        <dbReference type="Proteomes" id="UP000295414"/>
    </source>
</evidence>
<sequence length="75" mass="7674">MAMVVFAQVKEAAVLGAAVRVDAHALTPPQWLELAAIAAQSGARIEVARAGKLTAAQRQSLADAAGSLILFDFAG</sequence>
<organism evidence="1 2">
    <name type="scientific">Thermomonas haemolytica</name>
    <dbReference type="NCBI Taxonomy" id="141949"/>
    <lineage>
        <taxon>Bacteria</taxon>
        <taxon>Pseudomonadati</taxon>
        <taxon>Pseudomonadota</taxon>
        <taxon>Gammaproteobacteria</taxon>
        <taxon>Lysobacterales</taxon>
        <taxon>Lysobacteraceae</taxon>
        <taxon>Thermomonas</taxon>
    </lineage>
</organism>
<dbReference type="EMBL" id="SMAP01000001">
    <property type="protein sequence ID" value="TCT25905.1"/>
    <property type="molecule type" value="Genomic_DNA"/>
</dbReference>
<name>A0A4R3N9K8_9GAMM</name>
<proteinExistence type="predicted"/>
<reference evidence="1 2" key="1">
    <citation type="submission" date="2019-03" db="EMBL/GenBank/DDBJ databases">
        <title>Genomic Encyclopedia of Type Strains, Phase IV (KMG-IV): sequencing the most valuable type-strain genomes for metagenomic binning, comparative biology and taxonomic classification.</title>
        <authorList>
            <person name="Goeker M."/>
        </authorList>
    </citation>
    <scope>NUCLEOTIDE SEQUENCE [LARGE SCALE GENOMIC DNA]</scope>
    <source>
        <strain evidence="1 2">DSM 13605</strain>
    </source>
</reference>
<dbReference type="AlphaFoldDB" id="A0A4R3N9K8"/>
<protein>
    <submittedName>
        <fullName evidence="1">Uncharacterized protein</fullName>
    </submittedName>
</protein>
<gene>
    <name evidence="1" type="ORF">EDC34_101231</name>
</gene>